<protein>
    <submittedName>
        <fullName evidence="1">11097_t:CDS:1</fullName>
    </submittedName>
</protein>
<feature type="non-terminal residue" evidence="1">
    <location>
        <position position="53"/>
    </location>
</feature>
<comment type="caution">
    <text evidence="1">The sequence shown here is derived from an EMBL/GenBank/DDBJ whole genome shotgun (WGS) entry which is preliminary data.</text>
</comment>
<accession>A0A9N9JZG6</accession>
<reference evidence="1" key="1">
    <citation type="submission" date="2021-06" db="EMBL/GenBank/DDBJ databases">
        <authorList>
            <person name="Kallberg Y."/>
            <person name="Tangrot J."/>
            <person name="Rosling A."/>
        </authorList>
    </citation>
    <scope>NUCLEOTIDE SEQUENCE</scope>
    <source>
        <strain evidence="1">IN212</strain>
    </source>
</reference>
<dbReference type="EMBL" id="CAJVPZ010072632">
    <property type="protein sequence ID" value="CAG8801624.1"/>
    <property type="molecule type" value="Genomic_DNA"/>
</dbReference>
<organism evidence="1 2">
    <name type="scientific">Racocetra fulgida</name>
    <dbReference type="NCBI Taxonomy" id="60492"/>
    <lineage>
        <taxon>Eukaryota</taxon>
        <taxon>Fungi</taxon>
        <taxon>Fungi incertae sedis</taxon>
        <taxon>Mucoromycota</taxon>
        <taxon>Glomeromycotina</taxon>
        <taxon>Glomeromycetes</taxon>
        <taxon>Diversisporales</taxon>
        <taxon>Gigasporaceae</taxon>
        <taxon>Racocetra</taxon>
    </lineage>
</organism>
<feature type="non-terminal residue" evidence="1">
    <location>
        <position position="1"/>
    </location>
</feature>
<sequence length="53" mass="5936">VIDKGGYGTVSSAIWLDGKQVSKNLYAYKQVALKTLGTFKEVSSKFYYNVLQK</sequence>
<dbReference type="AlphaFoldDB" id="A0A9N9JZG6"/>
<proteinExistence type="predicted"/>
<gene>
    <name evidence="1" type="ORF">RFULGI_LOCUS17792</name>
</gene>
<dbReference type="Proteomes" id="UP000789396">
    <property type="component" value="Unassembled WGS sequence"/>
</dbReference>
<evidence type="ECO:0000313" key="2">
    <source>
        <dbReference type="Proteomes" id="UP000789396"/>
    </source>
</evidence>
<name>A0A9N9JZG6_9GLOM</name>
<evidence type="ECO:0000313" key="1">
    <source>
        <dbReference type="EMBL" id="CAG8801624.1"/>
    </source>
</evidence>
<keyword evidence="2" id="KW-1185">Reference proteome</keyword>